<dbReference type="GO" id="GO:0050295">
    <property type="term" value="F:steryl-beta-glucosidase activity"/>
    <property type="evidence" value="ECO:0007669"/>
    <property type="project" value="TreeGrafter"/>
</dbReference>
<evidence type="ECO:0000313" key="6">
    <source>
        <dbReference type="EMBL" id="KAG0689597.1"/>
    </source>
</evidence>
<gene>
    <name evidence="6" type="ORF">C6P40_004803</name>
</gene>
<proteinExistence type="inferred from homology"/>
<keyword evidence="7" id="KW-1185">Reference proteome</keyword>
<dbReference type="Pfam" id="PF00150">
    <property type="entry name" value="Cellulase"/>
    <property type="match status" value="1"/>
</dbReference>
<dbReference type="InterPro" id="IPR017853">
    <property type="entry name" value="GH"/>
</dbReference>
<dbReference type="Proteomes" id="UP000697127">
    <property type="component" value="Unassembled WGS sequence"/>
</dbReference>
<organism evidence="6 7">
    <name type="scientific">Pichia californica</name>
    <dbReference type="NCBI Taxonomy" id="460514"/>
    <lineage>
        <taxon>Eukaryota</taxon>
        <taxon>Fungi</taxon>
        <taxon>Dikarya</taxon>
        <taxon>Ascomycota</taxon>
        <taxon>Saccharomycotina</taxon>
        <taxon>Pichiomycetes</taxon>
        <taxon>Pichiales</taxon>
        <taxon>Pichiaceae</taxon>
        <taxon>Pichia</taxon>
    </lineage>
</organism>
<evidence type="ECO:0000259" key="5">
    <source>
        <dbReference type="Pfam" id="PF18564"/>
    </source>
</evidence>
<dbReference type="Pfam" id="PF18564">
    <property type="entry name" value="Glyco_hydro_5_C"/>
    <property type="match status" value="1"/>
</dbReference>
<name>A0A9P7BEQ4_9ASCO</name>
<sequence>MFGKPHLRAISKMSTSSIGRKIIRSYAIPLTTKPLLVYGNGNFKEKDTGRIFHMHGINFASNTKMPDMPMQTTHLNAEHCGLYEDGDTVSFVGKPFPLSECYQHISRIKQCGFNTIRFVTTWEAIEHEGPGIYDLEYANYITKMIQMIDEVGGLYVFIDPHQDVWSRFSGGSGAPMWTLYAAGLEPRNFEKTNAAKIHNHASDPQNFTKMVWATNYNKLASETMFTMFFNGTIFTPKANINDVNIETFLQSHFIEAFAFLMQHIKNEIPDVFNSCLLGIESINEPNNGFYGLGDLNEFPHDQQLRLDETPTPIQSMRLGMGIPEEVDIYSLSMTGPTKIDKKWCDPDGIKAWATDEDNHDKHYGFRRSKNWKLGECIFAQHGVWDSSTGQLILPDYFKVHPETGEYLDETKFINGPFLEFWSKFKTRMREIDNNMFLIMQAPVLQIPPNIHNKTKYLDERMMVSIHYYDGMSLMFQKWNKMMNVDTLGIMRGKYFNPIFAIVLGESNIRKSIQKQLKNMAIECYENVGYSIPVVITETGMPFNMDNKKSYDDGNYESQEGANDAIMSALEREQLNFTYWCYNPDNCHQWGDLWNLEDFSIWSKDDLTGFRLNGGNSYDEWLFNNATLRGSSRSDGDIESTNSHSDISINKELIKETTRHLNTPLPGTSSGYELNSFNDLKLDLTDGIRAINAIVRPVPILINGDIKECQFDTKKKTFHLEIIKDRFHESVDSLPDIITIPEYHYNNQNFRIKVSSGVFEIRHNVVSQWIEWDHSMTNDRIVELDIELIENYTNTTSSGCIDSLKAFACGYL</sequence>
<dbReference type="SUPFAM" id="SSF51445">
    <property type="entry name" value="(Trans)glycosidases"/>
    <property type="match status" value="1"/>
</dbReference>
<evidence type="ECO:0000256" key="3">
    <source>
        <dbReference type="ARBA" id="ARBA00023295"/>
    </source>
</evidence>
<keyword evidence="2" id="KW-0378">Hydrolase</keyword>
<dbReference type="FunFam" id="3.20.20.80:FF:000174">
    <property type="entry name" value="YIR007W-like protein"/>
    <property type="match status" value="1"/>
</dbReference>
<reference evidence="6" key="1">
    <citation type="submission" date="2020-11" db="EMBL/GenBank/DDBJ databases">
        <title>Kefir isolates.</title>
        <authorList>
            <person name="Marcisauskas S."/>
            <person name="Kim Y."/>
            <person name="Blasche S."/>
        </authorList>
    </citation>
    <scope>NUCLEOTIDE SEQUENCE</scope>
    <source>
        <strain evidence="6">Olga-1</strain>
    </source>
</reference>
<dbReference type="AlphaFoldDB" id="A0A9P7BEQ4"/>
<protein>
    <submittedName>
        <fullName evidence="6">Uncharacterized protein</fullName>
    </submittedName>
</protein>
<dbReference type="OrthoDB" id="9971853at2759"/>
<dbReference type="GO" id="GO:0000272">
    <property type="term" value="P:polysaccharide catabolic process"/>
    <property type="evidence" value="ECO:0007669"/>
    <property type="project" value="InterPro"/>
</dbReference>
<comment type="similarity">
    <text evidence="1">Belongs to the glycosyl hydrolase 5 (cellulase A) family.</text>
</comment>
<dbReference type="EMBL" id="PUHW01000071">
    <property type="protein sequence ID" value="KAG0689597.1"/>
    <property type="molecule type" value="Genomic_DNA"/>
</dbReference>
<evidence type="ECO:0000313" key="7">
    <source>
        <dbReference type="Proteomes" id="UP000697127"/>
    </source>
</evidence>
<accession>A0A9P7BEQ4</accession>
<dbReference type="InterPro" id="IPR052066">
    <property type="entry name" value="Glycosphingolipid_Hydrolases"/>
</dbReference>
<feature type="domain" description="Glycoside hydrolase family 5" evidence="4">
    <location>
        <begin position="103"/>
        <end position="192"/>
    </location>
</feature>
<evidence type="ECO:0000259" key="4">
    <source>
        <dbReference type="Pfam" id="PF00150"/>
    </source>
</evidence>
<dbReference type="GO" id="GO:1904462">
    <property type="term" value="P:ergosteryl 3-beta-D-glucoside catabolic process"/>
    <property type="evidence" value="ECO:0007669"/>
    <property type="project" value="TreeGrafter"/>
</dbReference>
<evidence type="ECO:0000256" key="1">
    <source>
        <dbReference type="ARBA" id="ARBA00005641"/>
    </source>
</evidence>
<keyword evidence="3" id="KW-0326">Glycosidase</keyword>
<dbReference type="InterPro" id="IPR001547">
    <property type="entry name" value="Glyco_hydro_5"/>
</dbReference>
<comment type="caution">
    <text evidence="6">The sequence shown here is derived from an EMBL/GenBank/DDBJ whole genome shotgun (WGS) entry which is preliminary data.</text>
</comment>
<dbReference type="InterPro" id="IPR041036">
    <property type="entry name" value="GH5_C"/>
</dbReference>
<evidence type="ECO:0000256" key="2">
    <source>
        <dbReference type="ARBA" id="ARBA00022801"/>
    </source>
</evidence>
<dbReference type="Gene3D" id="3.20.20.80">
    <property type="entry name" value="Glycosidases"/>
    <property type="match status" value="2"/>
</dbReference>
<dbReference type="PANTHER" id="PTHR31308">
    <property type="match status" value="1"/>
</dbReference>
<dbReference type="PANTHER" id="PTHR31308:SF5">
    <property type="entry name" value="ERGOSTERYL-BETA-GLUCOSIDASE"/>
    <property type="match status" value="1"/>
</dbReference>
<feature type="domain" description="Glycoside hydrolase family 5 C-terminal" evidence="5">
    <location>
        <begin position="695"/>
        <end position="781"/>
    </location>
</feature>